<keyword evidence="3" id="KW-1003">Cell membrane</keyword>
<feature type="transmembrane region" description="Helical" evidence="10">
    <location>
        <begin position="328"/>
        <end position="346"/>
    </location>
</feature>
<dbReference type="EMBL" id="ANFO01001072">
    <property type="protein sequence ID" value="KGQ04419.1"/>
    <property type="molecule type" value="Genomic_DNA"/>
</dbReference>
<dbReference type="PROSITE" id="PS50929">
    <property type="entry name" value="ABC_TM1F"/>
    <property type="match status" value="1"/>
</dbReference>
<evidence type="ECO:0000256" key="1">
    <source>
        <dbReference type="ARBA" id="ARBA00004651"/>
    </source>
</evidence>
<dbReference type="GO" id="GO:0016887">
    <property type="term" value="F:ATP hydrolysis activity"/>
    <property type="evidence" value="ECO:0007669"/>
    <property type="project" value="InterPro"/>
</dbReference>
<dbReference type="GO" id="GO:0005524">
    <property type="term" value="F:ATP binding"/>
    <property type="evidence" value="ECO:0007669"/>
    <property type="project" value="UniProtKB-KW"/>
</dbReference>
<dbReference type="InterPro" id="IPR036640">
    <property type="entry name" value="ABC1_TM_sf"/>
</dbReference>
<comment type="caution">
    <text evidence="13">The sequence shown here is derived from an EMBL/GenBank/DDBJ whole genome shotgun (WGS) entry which is preliminary data.</text>
</comment>
<dbReference type="SUPFAM" id="SSF52540">
    <property type="entry name" value="P-loop containing nucleoside triphosphate hydrolases"/>
    <property type="match status" value="1"/>
</dbReference>
<dbReference type="InterPro" id="IPR044726">
    <property type="entry name" value="ABCC_6TM_D2"/>
</dbReference>
<evidence type="ECO:0000259" key="11">
    <source>
        <dbReference type="PROSITE" id="PS50893"/>
    </source>
</evidence>
<dbReference type="AlphaFoldDB" id="A0A0A2VUF5"/>
<dbReference type="OrthoDB" id="6500128at2759"/>
<protein>
    <submittedName>
        <fullName evidence="13">ABC transporter C family member 10</fullName>
    </submittedName>
</protein>
<evidence type="ECO:0000256" key="5">
    <source>
        <dbReference type="ARBA" id="ARBA00022737"/>
    </source>
</evidence>
<dbReference type="InterPro" id="IPR011527">
    <property type="entry name" value="ABC1_TM_dom"/>
</dbReference>
<keyword evidence="5" id="KW-0677">Repeat</keyword>
<evidence type="ECO:0000313" key="13">
    <source>
        <dbReference type="EMBL" id="KGQ04419.1"/>
    </source>
</evidence>
<dbReference type="GO" id="GO:0005737">
    <property type="term" value="C:cytoplasm"/>
    <property type="evidence" value="ECO:0007669"/>
    <property type="project" value="UniProtKB-ARBA"/>
</dbReference>
<reference evidence="13 14" key="1">
    <citation type="submission" date="2012-10" db="EMBL/GenBank/DDBJ databases">
        <title>Genome sequencing and analysis of entomopathogenic fungi Beauveria bassiana D1-5.</title>
        <authorList>
            <person name="Li Q."/>
            <person name="Wang L."/>
            <person name="Zhang Z."/>
            <person name="Wang Q."/>
            <person name="Ren J."/>
            <person name="Wang M."/>
            <person name="Xu W."/>
            <person name="Wang J."/>
            <person name="Lu Y."/>
            <person name="Du Q."/>
            <person name="Sun Z."/>
        </authorList>
    </citation>
    <scope>NUCLEOTIDE SEQUENCE [LARGE SCALE GENOMIC DNA]</scope>
    <source>
        <strain evidence="13 14">D1-5</strain>
    </source>
</reference>
<evidence type="ECO:0000256" key="6">
    <source>
        <dbReference type="ARBA" id="ARBA00022741"/>
    </source>
</evidence>
<keyword evidence="6" id="KW-0547">Nucleotide-binding</keyword>
<proteinExistence type="predicted"/>
<keyword evidence="2" id="KW-0813">Transport</keyword>
<evidence type="ECO:0000256" key="8">
    <source>
        <dbReference type="ARBA" id="ARBA00022989"/>
    </source>
</evidence>
<feature type="transmembrane region" description="Helical" evidence="10">
    <location>
        <begin position="101"/>
        <end position="122"/>
    </location>
</feature>
<evidence type="ECO:0000256" key="9">
    <source>
        <dbReference type="ARBA" id="ARBA00023136"/>
    </source>
</evidence>
<name>A0A0A2VUF5_BEABA</name>
<organism evidence="13 14">
    <name type="scientific">Beauveria bassiana D1-5</name>
    <dbReference type="NCBI Taxonomy" id="1245745"/>
    <lineage>
        <taxon>Eukaryota</taxon>
        <taxon>Fungi</taxon>
        <taxon>Dikarya</taxon>
        <taxon>Ascomycota</taxon>
        <taxon>Pezizomycotina</taxon>
        <taxon>Sordariomycetes</taxon>
        <taxon>Hypocreomycetidae</taxon>
        <taxon>Hypocreales</taxon>
        <taxon>Cordycipitaceae</taxon>
        <taxon>Beauveria</taxon>
    </lineage>
</organism>
<accession>A0A0A2VUF5</accession>
<evidence type="ECO:0000256" key="2">
    <source>
        <dbReference type="ARBA" id="ARBA00022448"/>
    </source>
</evidence>
<gene>
    <name evidence="13" type="ORF">BBAD15_g10338</name>
</gene>
<sequence length="691" mass="75341">MDHVIVVDDNKVRWSGPKQAFLAQSWSSEFLGLEESHQRPKHSGKSDNGLSSGDDVGLADDVTDGVGGDIDGIWQQEERAQGAVQVVVAEFYIAMSGGGPYAGLIMAMACILTASKVLSQYWFVWWIADSIGLSQQQYMGSFLGLTLLQGLVTSVVGLTLVRTSLRAAQAVHETILSNIIAAPLWFFHQNPTGRILNRLSKDIEAMDSRIMNAVDGLLGAGTTMLASVSIVAASGVFLIAVIFPFLLVVGYCLHRFRLTAREVQRLDAVLQSPALSLVTESLKAASSVRAYRAESFLIARHRQALDGLASAKICRQSLDTWITFRAELAAASVLLVLVILTLNGIIPQVSASLALATATTFARQVYLLAWACTDLEIQLNAVERLQTYHARIRREGPEPDPSSTDGHDDNGLSCTDIVIKDASLKYKTRKTPALDKVSLTFRSGEKVGLIGRTGKYQCDETQVRVLTHRLGSGKSTLISVISRLVDIQDGKIYLAGLDTSTIEPRKLRRMVSTLPQETLIFQGTLRENIDSRRQRSDGDIWTALDACQMSSVLKAKYGENALDQELSSDGTDLSAGQRQLVCAARVVLEQPAVLLVDEASANVDFASDEALQRAWQALPSETTVIMIAHRASSLAWMDRILVMDNGRVVEDGSPADLLGRHDSYYRSSILQDGRMALHNAMQTAESHRAGK</sequence>
<dbReference type="FunFam" id="1.20.1560.10:FF:000013">
    <property type="entry name" value="ABC transporter C family member 2"/>
    <property type="match status" value="1"/>
</dbReference>
<dbReference type="Proteomes" id="UP000030106">
    <property type="component" value="Unassembled WGS sequence"/>
</dbReference>
<evidence type="ECO:0000313" key="14">
    <source>
        <dbReference type="Proteomes" id="UP000030106"/>
    </source>
</evidence>
<evidence type="ECO:0000259" key="12">
    <source>
        <dbReference type="PROSITE" id="PS50929"/>
    </source>
</evidence>
<dbReference type="Pfam" id="PF00005">
    <property type="entry name" value="ABC_tran"/>
    <property type="match status" value="1"/>
</dbReference>
<dbReference type="PROSITE" id="PS50893">
    <property type="entry name" value="ABC_TRANSPORTER_2"/>
    <property type="match status" value="1"/>
</dbReference>
<dbReference type="eggNOG" id="KOG0054">
    <property type="taxonomic scope" value="Eukaryota"/>
</dbReference>
<feature type="transmembrane region" description="Helical" evidence="10">
    <location>
        <begin position="224"/>
        <end position="253"/>
    </location>
</feature>
<feature type="domain" description="ABC transporter" evidence="11">
    <location>
        <begin position="419"/>
        <end position="670"/>
    </location>
</feature>
<dbReference type="GO" id="GO:0005886">
    <property type="term" value="C:plasma membrane"/>
    <property type="evidence" value="ECO:0007669"/>
    <property type="project" value="UniProtKB-SubCell"/>
</dbReference>
<dbReference type="Gene3D" id="3.40.50.300">
    <property type="entry name" value="P-loop containing nucleotide triphosphate hydrolases"/>
    <property type="match status" value="1"/>
</dbReference>
<keyword evidence="4 10" id="KW-0812">Transmembrane</keyword>
<evidence type="ECO:0000256" key="7">
    <source>
        <dbReference type="ARBA" id="ARBA00022840"/>
    </source>
</evidence>
<dbReference type="HOGENOM" id="CLU_000604_84_4_1"/>
<dbReference type="Gene3D" id="1.20.1560.10">
    <property type="entry name" value="ABC transporter type 1, transmembrane domain"/>
    <property type="match status" value="1"/>
</dbReference>
<evidence type="ECO:0000256" key="10">
    <source>
        <dbReference type="SAM" id="Phobius"/>
    </source>
</evidence>
<keyword evidence="9 10" id="KW-0472">Membrane</keyword>
<dbReference type="SUPFAM" id="SSF90123">
    <property type="entry name" value="ABC transporter transmembrane region"/>
    <property type="match status" value="1"/>
</dbReference>
<comment type="subcellular location">
    <subcellularLocation>
        <location evidence="1">Cell membrane</location>
        <topology evidence="1">Multi-pass membrane protein</topology>
    </subcellularLocation>
</comment>
<dbReference type="GO" id="GO:0140359">
    <property type="term" value="F:ABC-type transporter activity"/>
    <property type="evidence" value="ECO:0007669"/>
    <property type="project" value="InterPro"/>
</dbReference>
<dbReference type="InterPro" id="IPR027417">
    <property type="entry name" value="P-loop_NTPase"/>
</dbReference>
<keyword evidence="8 10" id="KW-1133">Transmembrane helix</keyword>
<dbReference type="InterPro" id="IPR050173">
    <property type="entry name" value="ABC_transporter_C-like"/>
</dbReference>
<feature type="transmembrane region" description="Helical" evidence="10">
    <location>
        <begin position="142"/>
        <end position="161"/>
    </location>
</feature>
<dbReference type="PANTHER" id="PTHR24223">
    <property type="entry name" value="ATP-BINDING CASSETTE SUB-FAMILY C"/>
    <property type="match status" value="1"/>
</dbReference>
<evidence type="ECO:0000256" key="3">
    <source>
        <dbReference type="ARBA" id="ARBA00022475"/>
    </source>
</evidence>
<dbReference type="Pfam" id="PF00664">
    <property type="entry name" value="ABC_membrane"/>
    <property type="match status" value="1"/>
</dbReference>
<dbReference type="CDD" id="cd18580">
    <property type="entry name" value="ABC_6TM_ABCC_D2"/>
    <property type="match status" value="1"/>
</dbReference>
<dbReference type="STRING" id="1245745.A0A0A2VUF5"/>
<dbReference type="InterPro" id="IPR003439">
    <property type="entry name" value="ABC_transporter-like_ATP-bd"/>
</dbReference>
<feature type="domain" description="ABC transmembrane type-1" evidence="12">
    <location>
        <begin position="104"/>
        <end position="384"/>
    </location>
</feature>
<evidence type="ECO:0000256" key="4">
    <source>
        <dbReference type="ARBA" id="ARBA00022692"/>
    </source>
</evidence>
<keyword evidence="7" id="KW-0067">ATP-binding</keyword>